<accession>A3ZZ97</accession>
<protein>
    <submittedName>
        <fullName evidence="1">Probable sialidase</fullName>
    </submittedName>
</protein>
<reference evidence="1 2" key="1">
    <citation type="submission" date="2006-02" db="EMBL/GenBank/DDBJ databases">
        <authorList>
            <person name="Amann R."/>
            <person name="Ferriera S."/>
            <person name="Johnson J."/>
            <person name="Kravitz S."/>
            <person name="Halpern A."/>
            <person name="Remington K."/>
            <person name="Beeson K."/>
            <person name="Tran B."/>
            <person name="Rogers Y.-H."/>
            <person name="Friedman R."/>
            <person name="Venter J.C."/>
        </authorList>
    </citation>
    <scope>NUCLEOTIDE SEQUENCE [LARGE SCALE GENOMIC DNA]</scope>
    <source>
        <strain evidence="1 2">DSM 3645</strain>
    </source>
</reference>
<dbReference type="InterPro" id="IPR036278">
    <property type="entry name" value="Sialidase_sf"/>
</dbReference>
<organism evidence="1 2">
    <name type="scientific">Blastopirellula marina DSM 3645</name>
    <dbReference type="NCBI Taxonomy" id="314230"/>
    <lineage>
        <taxon>Bacteria</taxon>
        <taxon>Pseudomonadati</taxon>
        <taxon>Planctomycetota</taxon>
        <taxon>Planctomycetia</taxon>
        <taxon>Pirellulales</taxon>
        <taxon>Pirellulaceae</taxon>
        <taxon>Blastopirellula</taxon>
    </lineage>
</organism>
<evidence type="ECO:0000313" key="1">
    <source>
        <dbReference type="EMBL" id="EAQ78176.1"/>
    </source>
</evidence>
<sequence length="427" mass="47744">MIPRRTFLQSSLCGGVSLLSVALPSARLFGETKPNDAVRPQFDLTLDVPTKLYDGEKCWCHPRAGIVPGAGQAGQPRVVMTMNTIHVSGSDVFKAMFSLSTDDLGQHWTKPQPQPGLAVRQETITGVERPVAVSDFWPTWHAASQTLLGTGHSVVYTPDWKVAHPRPRHTTYATYDPQQDAWSAWKKLEMPPSDKFQNSGAGCTQRVDLADGSILLPIYFSPPGKSAQVTVARCSFDGQTLQYVEHGTELSVSDKTRGLHEPSLTRFGDRCFLTIRNDKQGFVTQSDDGLHFEPLRDWKFDDGGDLGNYNTQQHWVTHSDGLFLVYTRRGANNDHVIRHRAPLFMAQVDPDRLCVIRETERILVPERGARLGNFGVTTVNEHETWVTVAEWMQDGSRTHIMPVNNKYGSDGSVFVARIHWDRPNKLA</sequence>
<comment type="caution">
    <text evidence="1">The sequence shown here is derived from an EMBL/GenBank/DDBJ whole genome shotgun (WGS) entry which is preliminary data.</text>
</comment>
<dbReference type="Gene3D" id="2.120.10.10">
    <property type="match status" value="1"/>
</dbReference>
<dbReference type="eggNOG" id="COG4409">
    <property type="taxonomic scope" value="Bacteria"/>
</dbReference>
<dbReference type="EMBL" id="AANZ01000023">
    <property type="protein sequence ID" value="EAQ78176.1"/>
    <property type="molecule type" value="Genomic_DNA"/>
</dbReference>
<dbReference type="HOGENOM" id="CLU_647028_0_0_0"/>
<dbReference type="STRING" id="314230.DSM3645_15405"/>
<dbReference type="OrthoDB" id="263988at2"/>
<dbReference type="Proteomes" id="UP000004358">
    <property type="component" value="Unassembled WGS sequence"/>
</dbReference>
<dbReference type="SUPFAM" id="SSF50939">
    <property type="entry name" value="Sialidases"/>
    <property type="match status" value="1"/>
</dbReference>
<dbReference type="AlphaFoldDB" id="A3ZZ97"/>
<evidence type="ECO:0000313" key="2">
    <source>
        <dbReference type="Proteomes" id="UP000004358"/>
    </source>
</evidence>
<dbReference type="RefSeq" id="WP_002650979.1">
    <property type="nucleotide sequence ID" value="NZ_CH672376.1"/>
</dbReference>
<dbReference type="eggNOG" id="COG0412">
    <property type="taxonomic scope" value="Bacteria"/>
</dbReference>
<proteinExistence type="predicted"/>
<name>A3ZZ97_9BACT</name>
<gene>
    <name evidence="1" type="ORF">DSM3645_15405</name>
</gene>